<protein>
    <recommendedName>
        <fullName evidence="6">Lsr2 family protein</fullName>
    </recommendedName>
</protein>
<keyword evidence="5" id="KW-1185">Reference proteome</keyword>
<evidence type="ECO:0000259" key="2">
    <source>
        <dbReference type="Pfam" id="PF11774"/>
    </source>
</evidence>
<accession>H6RU76</accession>
<dbReference type="KEGG" id="bsd:BLASA_4903"/>
<proteinExistence type="predicted"/>
<dbReference type="Pfam" id="PF23359">
    <property type="entry name" value="Lsr2_DNA-bd"/>
    <property type="match status" value="1"/>
</dbReference>
<dbReference type="eggNOG" id="ENOG5032RKK">
    <property type="taxonomic scope" value="Bacteria"/>
</dbReference>
<evidence type="ECO:0000313" key="4">
    <source>
        <dbReference type="EMBL" id="CCG05683.1"/>
    </source>
</evidence>
<dbReference type="GO" id="GO:0003677">
    <property type="term" value="F:DNA binding"/>
    <property type="evidence" value="ECO:0007669"/>
    <property type="project" value="UniProtKB-KW"/>
</dbReference>
<dbReference type="InterPro" id="IPR042261">
    <property type="entry name" value="Lsr2-like_dimerization"/>
</dbReference>
<name>H6RU76_BLASD</name>
<sequence length="101" mass="11257">MDDLTGELLPDGQGQTISFALDGTSYEIDLNKDNADALREVFKRYVAAGRKVGRARQVTPRRHRNREDTAAIRAWAWQNGLQVSERGRVPSAIVQAYDAAN</sequence>
<dbReference type="Pfam" id="PF11774">
    <property type="entry name" value="Lsr2"/>
    <property type="match status" value="1"/>
</dbReference>
<dbReference type="InterPro" id="IPR024412">
    <property type="entry name" value="Lsr2_dim_dom"/>
</dbReference>
<evidence type="ECO:0000259" key="3">
    <source>
        <dbReference type="Pfam" id="PF23359"/>
    </source>
</evidence>
<evidence type="ECO:0000313" key="5">
    <source>
        <dbReference type="Proteomes" id="UP000007517"/>
    </source>
</evidence>
<keyword evidence="1" id="KW-0238">DNA-binding</keyword>
<feature type="domain" description="Lsr2 dimerization" evidence="2">
    <location>
        <begin position="1"/>
        <end position="53"/>
    </location>
</feature>
<dbReference type="InterPro" id="IPR036625">
    <property type="entry name" value="E3-bd_dom_sf"/>
</dbReference>
<evidence type="ECO:0008006" key="6">
    <source>
        <dbReference type="Google" id="ProtNLM"/>
    </source>
</evidence>
<dbReference type="RefSeq" id="WP_014378549.1">
    <property type="nucleotide sequence ID" value="NC_016943.1"/>
</dbReference>
<dbReference type="Gene3D" id="3.30.60.230">
    <property type="entry name" value="Lsr2, dimerization domain"/>
    <property type="match status" value="1"/>
</dbReference>
<dbReference type="InterPro" id="IPR055370">
    <property type="entry name" value="Lsr2_DNA-bd"/>
</dbReference>
<dbReference type="Gene3D" id="4.10.320.10">
    <property type="entry name" value="E3-binding domain"/>
    <property type="match status" value="1"/>
</dbReference>
<feature type="domain" description="Lsr2 DNA-binding" evidence="3">
    <location>
        <begin position="65"/>
        <end position="100"/>
    </location>
</feature>
<gene>
    <name evidence="4" type="ordered locus">BLASA_4903</name>
</gene>
<dbReference type="OrthoDB" id="4113332at2"/>
<dbReference type="HOGENOM" id="CLU_139818_0_0_11"/>
<organism evidence="4 5">
    <name type="scientific">Blastococcus saxobsidens (strain DD2)</name>
    <dbReference type="NCBI Taxonomy" id="1146883"/>
    <lineage>
        <taxon>Bacteria</taxon>
        <taxon>Bacillati</taxon>
        <taxon>Actinomycetota</taxon>
        <taxon>Actinomycetes</taxon>
        <taxon>Geodermatophilales</taxon>
        <taxon>Geodermatophilaceae</taxon>
        <taxon>Blastococcus</taxon>
    </lineage>
</organism>
<reference evidence="5" key="2">
    <citation type="submission" date="2012-02" db="EMBL/GenBank/DDBJ databases">
        <title>Complete genome sequence of Blastococcus saxobsidens strain DD2.</title>
        <authorList>
            <person name="Genoscope."/>
        </authorList>
    </citation>
    <scope>NUCLEOTIDE SEQUENCE [LARGE SCALE GENOMIC DNA]</scope>
    <source>
        <strain evidence="5">DD2</strain>
    </source>
</reference>
<dbReference type="EMBL" id="FO117623">
    <property type="protein sequence ID" value="CCG05683.1"/>
    <property type="molecule type" value="Genomic_DNA"/>
</dbReference>
<dbReference type="GO" id="GO:0016746">
    <property type="term" value="F:acyltransferase activity"/>
    <property type="evidence" value="ECO:0007669"/>
    <property type="project" value="InterPro"/>
</dbReference>
<dbReference type="AlphaFoldDB" id="H6RU76"/>
<dbReference type="Proteomes" id="UP000007517">
    <property type="component" value="Chromosome"/>
</dbReference>
<dbReference type="STRING" id="1146883.BLASA_4903"/>
<reference evidence="4 5" key="1">
    <citation type="journal article" date="2012" name="J. Bacteriol.">
        <title>Genome Sequence of Blastococcus saxobsidens DD2, a Stone-Inhabiting Bacterium.</title>
        <authorList>
            <person name="Chouaia B."/>
            <person name="Crotti E."/>
            <person name="Brusetti L."/>
            <person name="Daffonchio D."/>
            <person name="Essoussi I."/>
            <person name="Nouioui I."/>
            <person name="Sbissi I."/>
            <person name="Ghodhbane-Gtari F."/>
            <person name="Gtari M."/>
            <person name="Vacherie B."/>
            <person name="Barbe V."/>
            <person name="Medigue C."/>
            <person name="Gury J."/>
            <person name="Pujic P."/>
            <person name="Normand P."/>
        </authorList>
    </citation>
    <scope>NUCLEOTIDE SEQUENCE [LARGE SCALE GENOMIC DNA]</scope>
    <source>
        <strain evidence="4 5">DD2</strain>
    </source>
</reference>
<evidence type="ECO:0000256" key="1">
    <source>
        <dbReference type="ARBA" id="ARBA00023125"/>
    </source>
</evidence>